<protein>
    <submittedName>
        <fullName evidence="4">YD repeat protein</fullName>
    </submittedName>
</protein>
<feature type="region of interest" description="Disordered" evidence="2">
    <location>
        <begin position="318"/>
        <end position="359"/>
    </location>
</feature>
<reference evidence="4 5" key="2">
    <citation type="journal article" date="2011" name="Stand. Genomic Sci.">
        <title>Complete genome sequence of Isosphaera pallida type strain (IS1B).</title>
        <authorList>
            <consortium name="US DOE Joint Genome Institute (JGI-PGF)"/>
            <person name="Goker M."/>
            <person name="Cleland D."/>
            <person name="Saunders E."/>
            <person name="Lapidus A."/>
            <person name="Nolan M."/>
            <person name="Lucas S."/>
            <person name="Hammon N."/>
            <person name="Deshpande S."/>
            <person name="Cheng J.F."/>
            <person name="Tapia R."/>
            <person name="Han C."/>
            <person name="Goodwin L."/>
            <person name="Pitluck S."/>
            <person name="Liolios K."/>
            <person name="Pagani I."/>
            <person name="Ivanova N."/>
            <person name="Mavromatis K."/>
            <person name="Pati A."/>
            <person name="Chen A."/>
            <person name="Palaniappan K."/>
            <person name="Land M."/>
            <person name="Hauser L."/>
            <person name="Chang Y.J."/>
            <person name="Jeffries C.D."/>
            <person name="Detter J.C."/>
            <person name="Beck B."/>
            <person name="Woyke T."/>
            <person name="Bristow J."/>
            <person name="Eisen J.A."/>
            <person name="Markowitz V."/>
            <person name="Hugenholtz P."/>
            <person name="Kyrpides N.C."/>
            <person name="Klenk H.P."/>
        </authorList>
    </citation>
    <scope>NUCLEOTIDE SEQUENCE [LARGE SCALE GENOMIC DNA]</scope>
    <source>
        <strain evidence="5">ATCC 43644 / DSM 9630 / IS1B</strain>
    </source>
</reference>
<feature type="domain" description="Hint" evidence="3">
    <location>
        <begin position="2232"/>
        <end position="2327"/>
    </location>
</feature>
<dbReference type="NCBIfam" id="TIGR03696">
    <property type="entry name" value="Rhs_assc_core"/>
    <property type="match status" value="1"/>
</dbReference>
<evidence type="ECO:0000313" key="4">
    <source>
        <dbReference type="EMBL" id="ADV62993.1"/>
    </source>
</evidence>
<dbReference type="STRING" id="575540.Isop_2419"/>
<dbReference type="InterPro" id="IPR028994">
    <property type="entry name" value="Integrin_alpha_N"/>
</dbReference>
<dbReference type="GO" id="GO:0016539">
    <property type="term" value="P:intein-mediated protein splicing"/>
    <property type="evidence" value="ECO:0007669"/>
    <property type="project" value="InterPro"/>
</dbReference>
<dbReference type="SUPFAM" id="SSF51294">
    <property type="entry name" value="Hedgehog/intein (Hint) domain"/>
    <property type="match status" value="1"/>
</dbReference>
<accession>E8QWU3</accession>
<keyword evidence="1" id="KW-0677">Repeat</keyword>
<reference key="1">
    <citation type="submission" date="2010-11" db="EMBL/GenBank/DDBJ databases">
        <title>The complete sequence of chromosome of Isophaera pallida ATCC 43644.</title>
        <authorList>
            <consortium name="US DOE Joint Genome Institute (JGI-PGF)"/>
            <person name="Lucas S."/>
            <person name="Copeland A."/>
            <person name="Lapidus A."/>
            <person name="Bruce D."/>
            <person name="Goodwin L."/>
            <person name="Pitluck S."/>
            <person name="Kyrpides N."/>
            <person name="Mavromatis K."/>
            <person name="Pagani I."/>
            <person name="Ivanova N."/>
            <person name="Saunders E."/>
            <person name="Brettin T."/>
            <person name="Detter J.C."/>
            <person name="Han C."/>
            <person name="Tapia R."/>
            <person name="Land M."/>
            <person name="Hauser L."/>
            <person name="Markowitz V."/>
            <person name="Cheng J.-F."/>
            <person name="Hugenholtz P."/>
            <person name="Woyke T."/>
            <person name="Wu D."/>
            <person name="Eisen J.A."/>
        </authorList>
    </citation>
    <scope>NUCLEOTIDE SEQUENCE</scope>
    <source>
        <strain>ATCC 43644</strain>
    </source>
</reference>
<dbReference type="InterPro" id="IPR031325">
    <property type="entry name" value="RHS_repeat"/>
</dbReference>
<dbReference type="InterPro" id="IPR050708">
    <property type="entry name" value="T6SS_VgrG/RHS"/>
</dbReference>
<dbReference type="NCBIfam" id="TIGR01643">
    <property type="entry name" value="YD_repeat_2x"/>
    <property type="match status" value="3"/>
</dbReference>
<dbReference type="InterPro" id="IPR006141">
    <property type="entry name" value="Intein_N"/>
</dbReference>
<dbReference type="EMBL" id="CP002353">
    <property type="protein sequence ID" value="ADV62993.1"/>
    <property type="molecule type" value="Genomic_DNA"/>
</dbReference>
<dbReference type="Pfam" id="PF25023">
    <property type="entry name" value="TEN_YD-shell"/>
    <property type="match status" value="1"/>
</dbReference>
<evidence type="ECO:0000256" key="1">
    <source>
        <dbReference type="ARBA" id="ARBA00022737"/>
    </source>
</evidence>
<dbReference type="InterPro" id="IPR022385">
    <property type="entry name" value="Rhs_assc_core"/>
</dbReference>
<dbReference type="PANTHER" id="PTHR32305:SF15">
    <property type="entry name" value="PROTEIN RHSA-RELATED"/>
    <property type="match status" value="1"/>
</dbReference>
<dbReference type="KEGG" id="ipa:Isop_2419"/>
<evidence type="ECO:0000256" key="2">
    <source>
        <dbReference type="SAM" id="MobiDB-lite"/>
    </source>
</evidence>
<proteinExistence type="predicted"/>
<evidence type="ECO:0000313" key="5">
    <source>
        <dbReference type="Proteomes" id="UP000008631"/>
    </source>
</evidence>
<dbReference type="Pfam" id="PF07591">
    <property type="entry name" value="PT-HINT"/>
    <property type="match status" value="1"/>
</dbReference>
<dbReference type="SMART" id="SM00306">
    <property type="entry name" value="HintN"/>
    <property type="match status" value="1"/>
</dbReference>
<dbReference type="HOGENOM" id="CLU_228588_0_0_0"/>
<dbReference type="InterPro" id="IPR003587">
    <property type="entry name" value="Hint_dom_N"/>
</dbReference>
<dbReference type="InterPro" id="IPR006530">
    <property type="entry name" value="YD"/>
</dbReference>
<dbReference type="PANTHER" id="PTHR32305">
    <property type="match status" value="1"/>
</dbReference>
<dbReference type="RefSeq" id="WP_013565281.1">
    <property type="nucleotide sequence ID" value="NC_014962.1"/>
</dbReference>
<dbReference type="CDD" id="cd00081">
    <property type="entry name" value="Hint"/>
    <property type="match status" value="1"/>
</dbReference>
<dbReference type="Pfam" id="PF05593">
    <property type="entry name" value="RHS_repeat"/>
    <property type="match status" value="1"/>
</dbReference>
<organism evidence="4 5">
    <name type="scientific">Isosphaera pallida (strain ATCC 43644 / DSM 9630 / IS1B)</name>
    <dbReference type="NCBI Taxonomy" id="575540"/>
    <lineage>
        <taxon>Bacteria</taxon>
        <taxon>Pseudomonadati</taxon>
        <taxon>Planctomycetota</taxon>
        <taxon>Planctomycetia</taxon>
        <taxon>Isosphaerales</taxon>
        <taxon>Isosphaeraceae</taxon>
        <taxon>Isosphaera</taxon>
    </lineage>
</organism>
<name>E8QWU3_ISOPI</name>
<dbReference type="eggNOG" id="COG3209">
    <property type="taxonomic scope" value="Bacteria"/>
</dbReference>
<dbReference type="PROSITE" id="PS50817">
    <property type="entry name" value="INTEIN_N_TER"/>
    <property type="match status" value="1"/>
</dbReference>
<dbReference type="OrthoDB" id="291501at2"/>
<dbReference type="InterPro" id="IPR036844">
    <property type="entry name" value="Hint_dom_sf"/>
</dbReference>
<keyword evidence="5" id="KW-1185">Reference proteome</keyword>
<sequence>MRQHPMRKPLSSWVRKWFTPRRSQPIRRKPHLELEPLEPREMPAANPVLALGAETGRLPLVRVLDQQGTLIRSFAAYDASVTGGVRTAVADLNRDGVNDIVTAPGPGAAPLVKVWDGASGSLLNQFWAYDPAFRGGVQVAAGDIGRGEVGVVTGPDQGSSQVRVFNSQGVLRTGWDVFGPSSTSGVRVALGYAANGNAAVFAAAGPGSTPQVQSIEIRTGQTLASFTAYAPTMTGGVWIAAADLTGDGVSEIVTGAGPGYAPQVKVFSSTGRPLTEFLATSASDRNGVMVGVVTGREGQPQIATLVGSSRSKQVRLFDPRSSGTPTPLASYRATGAGSLATPSDRSEVKRFDASNPTPRTLRQSYRHRAIEVTAAGYSAFPVRYGDGVVHFQESDLAADGFGTSWGVTRSWTNEGAYSQGQNVGRGWIIAETPSLIREVDPFWGAVVLTVVTGGTAQQVFDEQPGGSYVGRGGILDTLVYESASGQYRLTAADGTTLWFWDFDAAKPAQQQGQFAKLEDPKGNVTEVTALLADGRIGEVQRSAPASGSTVTESYLFTYVTGGVNAGLIASITQRRRVGSGPWNTVRKAEYVYYDGVEAHGSAGDLKKVVVKDAAGAVLETSYYRYYVAGEASGYEGGLKFVFRPQAYARLAANVANPETATDGQIAPYADHYFEYDDQFRVTQEIAARAGDDANGGRGTFSFSYTTNELALGGDPNAWLIKTVETLPDGNQNIVYTNANRQVMLKVFQDTATSQQWRSFYQYDAGGRLILAANPSAVTGYDETSPDLLVNQWGNYQYLSDTTGLITVWTYGTLTTATETTPGDATGRLKQVAVQRGEFGTAVPQQDVTYIQRTAGGSGLFFVANVTAYRNDDGTGAITTSYAYTWQGTTAQPESVTVTLPVVSTEQNGPGTATTVTTVFDAYGRPIWRKDGGGFLTYIEYDPATGAVVKEIRDVDTTQTSTFSHLPSGWTTPAGGGLHLTTTYEVDALGRVTKQVHPNGRVDYFTYNDVTREVRTYAGWDTSTNAPTLPTQVVRADWANGYVETLTMSAMPTVADGRPTGTEPISDLQTLSRVYTNASGQVTQEDAYFNLAGLSYSTSTNLGTANTHFYRTEFGYDAAGRLDRTLSPTGTIYRTVWDSLGRAVSQWVGLDDTPTSGGWSPTNTAGTDLVKVGENEYDNGGTGDGNLTKVTQFAGGGAAPRVTQTWYDWRNRPVAVKSGAETSESDTVNRPLSYVEYDNLGQVTVAEVYDGDGVSVVDGDGDGVPDRPAASLLRAKSVTSYDDLGRVYRTAVYSVDPLTGAVSTHALTSNTWYDARGQVVKVASPGGLVEKYRYDGVGRLTQVFTSDGGGDTSYADAFDVGGDIVLSQAEYAYDANDNLLQTTVRQRFHDASGTGELGTPTSGIGARVSYAGFYYDLADRLIATVDVGTNGGTAWTRPGTVPTRSDTVLVTSQTYNAAGWVESTTDPKGIVSKTYYDNLGRTTKTIANYVDGFVGDDNDITTEFTYNAVGLTSLTSRRPDGSGQTTQWVYGVSLATGSGLNSNDLVGQTRWPDPTMGNASSAEQETVTVNALGQTLTTTDRNGTVHTLSYDVLGRVISDVVTTLGAGVDGSVRRIETAYDSQGNAYLITSHDAPTGGNIVNQVKREFNGLGQLTSEWQEHAGAVTGSSPWVQYSYSEMTAGANHSRLVSITYPNGKVLNYNYAAGLDDAISRLSSLSENTGILESYDYLGESVVVARKHPQPGVDLSYIKRSGEANGDAGDPYTGLDRFGRIVDQRWLTSSDGSALDRLQYTYDRNGNRLSRTNLIDAAFSESYSYDHLNQLIGFTRGSHSRSWDYDAQGNWESVTTNGSTQTRTHNAQNEITGISGATTPTYDANGNLTRDDAGRQFVYDAWNRLVAVKDAGGNTLKSYAYDGLHRRISETAGGVTTDLYYSDSWQVLEERVGGQVKAQYVWSPVYVDALVLRDRDSNGDGTLDERLYVVQDANYNVTALFDNSGNVVERYVYDPFGQVTILDAGWNVLAGSSFAWLYLHQGGRFDATSGLYHFRFRDYSPTLGRWTSLDPIRYDAGDVNLYRVLGNGLPNRLDPLGLFDLWDWLANDVIGTDNVRSWDSVLGHHRTGWFAQLSNGAAGMGDTVSMGLTGRVRQGLGYDDVVDYHSGAYAVGEVAGTGVNLGLAFVNPCAVGGSIGTGVRVINGIQAFGGSLNAGDNLAAGNYGAAALDLIGVAGNSFQMLRPCFPGEVQVLTRRGWVRWDALTTSDEVLSLPEDQPEGELAYRPVEEVFRRWGVIWEVTVAGRVLRTTAEHPFWVRGKGWTAAKELRAGDALRSHDGQWLAVEGVRDTGPEEAVYNCRVAEYHTYFVGDEGWGWSVWAHNSYNPPSTAVRAGEAGSYSSLHARRVTGDGLTPHHMPQAALGFTNYGEGGALMLPHAEHVLTRTYGVRGARLAVQEAGVPFRTVLARDIQDVRRIAGSRYNQGLLDLIQYYRTNFPHLMTK</sequence>
<dbReference type="Gene3D" id="2.180.10.10">
    <property type="entry name" value="RHS repeat-associated core"/>
    <property type="match status" value="4"/>
</dbReference>
<dbReference type="Proteomes" id="UP000008631">
    <property type="component" value="Chromosome"/>
</dbReference>
<dbReference type="Gene3D" id="2.170.16.10">
    <property type="entry name" value="Hedgehog/Intein (Hint) domain"/>
    <property type="match status" value="1"/>
</dbReference>
<dbReference type="InParanoid" id="E8QWU3"/>
<evidence type="ECO:0000259" key="3">
    <source>
        <dbReference type="SMART" id="SM00306"/>
    </source>
</evidence>
<dbReference type="InterPro" id="IPR056823">
    <property type="entry name" value="TEN-like_YD-shell"/>
</dbReference>
<gene>
    <name evidence="4" type="ordered locus">Isop_2419</name>
</gene>
<dbReference type="SUPFAM" id="SSF69318">
    <property type="entry name" value="Integrin alpha N-terminal domain"/>
    <property type="match status" value="1"/>
</dbReference>